<feature type="region of interest" description="Disordered" evidence="3">
    <location>
        <begin position="1"/>
        <end position="46"/>
    </location>
</feature>
<dbReference type="InterPro" id="IPR051952">
    <property type="entry name" value="Golgi-autophagy_related"/>
</dbReference>
<sequence>MFKKLKQRIEEEDNQPVQSKIILSSTPKKNSRSHHSSRWLTNGETALPKENKWERRRISSASLYSSRESLMSIDSNATATLSKVSYNESSSLGTPLDSPMIPDRNVFCDVNTKEEMLSELSKKADHIAKLERKVNEMADAFMEQKRQRDRLEESLENIKNEMLTRSSASLNDSLKRVKEDYEQKLTEKDRQVKEYIQKHQQESTRFSDVKELNKLQQEEVAKMKGMLIHSQTEMSKKAAELIEKTKQIENLDRAYSEQKFELEGLQERLNDLSNDRLKYEIREKDLCGQVATLQKERSALKSQLTDIINELTQKSSQLESSQLALDRSQEEIVSLRQTYSLYKAKMTSDAEERNNENIVLKERLSDLEQRLQDSKLSENGQLKAIEKERSLLEMRLQQTREQLAELRVQSNDKITTLGSLVTTLDEKLKEKNQTLESFEQNHELNNKSYKTKIVELEQKLIIAERTTLSLQNDSINLSTLQEKLKEQDQKISLLKTEKMELEILADRATFLESQNKLLDTRFKETVDRLEKDRSDLEEKLREFHSDARKNSFRQEHTMKRKMEQLETKVEEQDRKLCQYQEQLKEYQKEKDALQVEISIKENEYKKLSACLEDALERTNELKNEIASLEQSLKEKDSIIMYIKESGECSPINNSMDSLLREELTSLRTTFNEREQALIERDEEIEELRTVLEARDNELATVSQQLRDFQENNKHSRTRLNGTSDKDLQKTVVRLTARIQELEKLKIENMSSQYEIENRSLKAELDEAQQKIRTLQQTIFDLKKYVKKENSACKQTSEDSSISSDKNSNDFLEVNFKYLKHVVLKYMCSTNEQSRQLVSVIGHLLHFSARETAIVKDCFEWKLPLEK</sequence>
<dbReference type="PANTHER" id="PTHR23157">
    <property type="entry name" value="GRIP AND COILED-COIL DOMAIN-CONTAINING PROTEIN 1"/>
    <property type="match status" value="1"/>
</dbReference>
<reference evidence="6" key="2">
    <citation type="submission" date="2025-08" db="UniProtKB">
        <authorList>
            <consortium name="RefSeq"/>
        </authorList>
    </citation>
    <scope>IDENTIFICATION</scope>
</reference>
<dbReference type="PROSITE" id="PS50913">
    <property type="entry name" value="GRIP"/>
    <property type="match status" value="1"/>
</dbReference>
<keyword evidence="5" id="KW-1185">Reference proteome</keyword>
<dbReference type="GeneID" id="101238684"/>
<gene>
    <name evidence="6" type="primary">LOC101238684</name>
</gene>
<evidence type="ECO:0000256" key="2">
    <source>
        <dbReference type="SAM" id="Coils"/>
    </source>
</evidence>
<dbReference type="SMART" id="SM00755">
    <property type="entry name" value="Grip"/>
    <property type="match status" value="1"/>
</dbReference>
<feature type="coiled-coil region" evidence="2">
    <location>
        <begin position="691"/>
        <end position="784"/>
    </location>
</feature>
<dbReference type="InterPro" id="IPR000237">
    <property type="entry name" value="GRIP_dom"/>
</dbReference>
<evidence type="ECO:0000313" key="5">
    <source>
        <dbReference type="Proteomes" id="UP001652625"/>
    </source>
</evidence>
<dbReference type="Pfam" id="PF01465">
    <property type="entry name" value="GRIP"/>
    <property type="match status" value="1"/>
</dbReference>
<evidence type="ECO:0000313" key="6">
    <source>
        <dbReference type="RefSeq" id="XP_065646579.1"/>
    </source>
</evidence>
<dbReference type="RefSeq" id="XP_065646579.1">
    <property type="nucleotide sequence ID" value="XM_065790507.1"/>
</dbReference>
<accession>A0ABM4BCB8</accession>
<dbReference type="PANTHER" id="PTHR23157:SF24">
    <property type="entry name" value="GOLGIN SUBFAMILY A MEMBER 1"/>
    <property type="match status" value="1"/>
</dbReference>
<feature type="coiled-coil region" evidence="2">
    <location>
        <begin position="248"/>
        <end position="638"/>
    </location>
</feature>
<dbReference type="Gene3D" id="1.10.220.60">
    <property type="entry name" value="GRIP domain"/>
    <property type="match status" value="1"/>
</dbReference>
<name>A0ABM4BCB8_HYDVU</name>
<dbReference type="Proteomes" id="UP001652625">
    <property type="component" value="Chromosome 02"/>
</dbReference>
<proteinExistence type="predicted"/>
<organism evidence="5 6">
    <name type="scientific">Hydra vulgaris</name>
    <name type="common">Hydra</name>
    <name type="synonym">Hydra attenuata</name>
    <dbReference type="NCBI Taxonomy" id="6087"/>
    <lineage>
        <taxon>Eukaryota</taxon>
        <taxon>Metazoa</taxon>
        <taxon>Cnidaria</taxon>
        <taxon>Hydrozoa</taxon>
        <taxon>Hydroidolina</taxon>
        <taxon>Anthoathecata</taxon>
        <taxon>Aplanulata</taxon>
        <taxon>Hydridae</taxon>
        <taxon>Hydra</taxon>
    </lineage>
</organism>
<feature type="compositionally biased region" description="Polar residues" evidence="3">
    <location>
        <begin position="15"/>
        <end position="28"/>
    </location>
</feature>
<evidence type="ECO:0000256" key="1">
    <source>
        <dbReference type="ARBA" id="ARBA00023054"/>
    </source>
</evidence>
<keyword evidence="1 2" id="KW-0175">Coiled coil</keyword>
<evidence type="ECO:0000256" key="3">
    <source>
        <dbReference type="SAM" id="MobiDB-lite"/>
    </source>
</evidence>
<feature type="coiled-coil region" evidence="2">
    <location>
        <begin position="113"/>
        <end position="198"/>
    </location>
</feature>
<evidence type="ECO:0000259" key="4">
    <source>
        <dbReference type="PROSITE" id="PS50913"/>
    </source>
</evidence>
<feature type="domain" description="GRIP" evidence="4">
    <location>
        <begin position="808"/>
        <end position="857"/>
    </location>
</feature>
<protein>
    <submittedName>
        <fullName evidence="6">Golgin subfamily A member 1 isoform X3</fullName>
    </submittedName>
</protein>
<reference evidence="5" key="1">
    <citation type="submission" date="2025-05" db="UniProtKB">
        <authorList>
            <consortium name="RefSeq"/>
        </authorList>
    </citation>
    <scope>NUCLEOTIDE SEQUENCE [LARGE SCALE GENOMIC DNA]</scope>
</reference>